<evidence type="ECO:0000256" key="1">
    <source>
        <dbReference type="SAM" id="Coils"/>
    </source>
</evidence>
<name>A0A8D5FSX4_9BACT</name>
<feature type="region of interest" description="Disordered" evidence="2">
    <location>
        <begin position="187"/>
        <end position="276"/>
    </location>
</feature>
<feature type="compositionally biased region" description="Basic and acidic residues" evidence="2">
    <location>
        <begin position="255"/>
        <end position="266"/>
    </location>
</feature>
<protein>
    <submittedName>
        <fullName evidence="3">Uncharacterized protein</fullName>
    </submittedName>
</protein>
<dbReference type="EMBL" id="AP024086">
    <property type="protein sequence ID" value="BCL63075.1"/>
    <property type="molecule type" value="Genomic_DNA"/>
</dbReference>
<organism evidence="3 4">
    <name type="scientific">Desulfomarina profundi</name>
    <dbReference type="NCBI Taxonomy" id="2772557"/>
    <lineage>
        <taxon>Bacteria</taxon>
        <taxon>Pseudomonadati</taxon>
        <taxon>Thermodesulfobacteriota</taxon>
        <taxon>Desulfobulbia</taxon>
        <taxon>Desulfobulbales</taxon>
        <taxon>Desulfobulbaceae</taxon>
        <taxon>Desulfomarina</taxon>
    </lineage>
</organism>
<evidence type="ECO:0000256" key="2">
    <source>
        <dbReference type="SAM" id="MobiDB-lite"/>
    </source>
</evidence>
<proteinExistence type="predicted"/>
<reference evidence="3" key="1">
    <citation type="submission" date="2020-09" db="EMBL/GenBank/DDBJ databases">
        <title>Desulfogranum mesoprofundum gen. nov., sp. nov., a novel mesophilic, sulfate-reducing chemolithoautotroph isolated from a deep-sea hydrothermal vent chimney in the Suiyo Seamount.</title>
        <authorList>
            <person name="Hashimoto Y."/>
            <person name="Nakagawa S."/>
        </authorList>
    </citation>
    <scope>NUCLEOTIDE SEQUENCE</scope>
    <source>
        <strain evidence="3">KT2</strain>
    </source>
</reference>
<feature type="coiled-coil region" evidence="1">
    <location>
        <begin position="56"/>
        <end position="112"/>
    </location>
</feature>
<dbReference type="Proteomes" id="UP000826725">
    <property type="component" value="Chromosome"/>
</dbReference>
<gene>
    <name evidence="3" type="ORF">DGMP_37680</name>
</gene>
<keyword evidence="1" id="KW-0175">Coiled coil</keyword>
<evidence type="ECO:0000313" key="3">
    <source>
        <dbReference type="EMBL" id="BCL63075.1"/>
    </source>
</evidence>
<dbReference type="AlphaFoldDB" id="A0A8D5FSX4"/>
<evidence type="ECO:0000313" key="4">
    <source>
        <dbReference type="Proteomes" id="UP000826725"/>
    </source>
</evidence>
<feature type="compositionally biased region" description="Low complexity" evidence="2">
    <location>
        <begin position="243"/>
        <end position="254"/>
    </location>
</feature>
<sequence length="276" mass="28076">MMRRKKGSVALVIVLFLLLGSSGLCLGGSTAPEVSGEDVEPAFTSIAEVEHAAALAEQTALDNEDLQDALAAVENAETTLEEAVLSGDPAAVSAAEAELTEAKDLYAETLSEVTGVAHENILSMRDAGMGWGEIAHELGVAPGLLGLGRTRGRQKHTAESGEHELAVAEIEAKEIAEVTRRDVASGWSVMPHSEGSGMAEHPGHSMSGQDKGSHESGMASAGGLEGSHGSSGKSHDTAGPDMGSGHESSSSGNSDRGHESSNDHGSKGHGSSGGHS</sequence>
<dbReference type="RefSeq" id="WP_228855365.1">
    <property type="nucleotide sequence ID" value="NZ_AP024086.1"/>
</dbReference>
<dbReference type="KEGG" id="dbk:DGMP_37680"/>
<keyword evidence="4" id="KW-1185">Reference proteome</keyword>
<accession>A0A8D5FSX4</accession>